<dbReference type="Gene3D" id="3.60.140.10">
    <property type="entry name" value="CNF1/YfiH-like putative cysteine hydrolases"/>
    <property type="match status" value="1"/>
</dbReference>
<dbReference type="Proteomes" id="UP000885722">
    <property type="component" value="Unassembled WGS sequence"/>
</dbReference>
<proteinExistence type="inferred from homology"/>
<name>A0A7V2SKT6_9BACT</name>
<comment type="catalytic activity">
    <reaction evidence="7">
        <text>adenosine + H2O + H(+) = inosine + NH4(+)</text>
        <dbReference type="Rhea" id="RHEA:24408"/>
        <dbReference type="ChEBI" id="CHEBI:15377"/>
        <dbReference type="ChEBI" id="CHEBI:15378"/>
        <dbReference type="ChEBI" id="CHEBI:16335"/>
        <dbReference type="ChEBI" id="CHEBI:17596"/>
        <dbReference type="ChEBI" id="CHEBI:28938"/>
        <dbReference type="EC" id="3.5.4.4"/>
    </reaction>
    <physiologicalReaction direction="left-to-right" evidence="7">
        <dbReference type="Rhea" id="RHEA:24409"/>
    </physiologicalReaction>
</comment>
<comment type="similarity">
    <text evidence="2">Belongs to the purine nucleoside phosphorylase YfiH/LACC1 family.</text>
</comment>
<keyword evidence="6" id="KW-0862">Zinc</keyword>
<comment type="catalytic activity">
    <reaction evidence="8">
        <text>adenosine + phosphate = alpha-D-ribose 1-phosphate + adenine</text>
        <dbReference type="Rhea" id="RHEA:27642"/>
        <dbReference type="ChEBI" id="CHEBI:16335"/>
        <dbReference type="ChEBI" id="CHEBI:16708"/>
        <dbReference type="ChEBI" id="CHEBI:43474"/>
        <dbReference type="ChEBI" id="CHEBI:57720"/>
        <dbReference type="EC" id="2.4.2.1"/>
    </reaction>
    <physiologicalReaction direction="left-to-right" evidence="8">
        <dbReference type="Rhea" id="RHEA:27643"/>
    </physiologicalReaction>
</comment>
<evidence type="ECO:0000256" key="5">
    <source>
        <dbReference type="ARBA" id="ARBA00022801"/>
    </source>
</evidence>
<dbReference type="EMBL" id="DRNO01000048">
    <property type="protein sequence ID" value="HFC03365.1"/>
    <property type="molecule type" value="Genomic_DNA"/>
</dbReference>
<sequence length="141" mass="15337">MEYEGSRILGELPGVKHCITERSTEEPLAFSLALHTGEDPERVRENRRKLADFFGPEASFISALQVHGDRVYAVERQRSLGWESVDEDLKADALITCLPNVVLTILTADCVPILLADPLTGAIGAVHAGWQGSALGIVKKT</sequence>
<dbReference type="CDD" id="cd16833">
    <property type="entry name" value="YfiH"/>
    <property type="match status" value="1"/>
</dbReference>
<evidence type="ECO:0000313" key="10">
    <source>
        <dbReference type="EMBL" id="HFC03365.1"/>
    </source>
</evidence>
<evidence type="ECO:0000256" key="3">
    <source>
        <dbReference type="ARBA" id="ARBA00022679"/>
    </source>
</evidence>
<evidence type="ECO:0000256" key="8">
    <source>
        <dbReference type="ARBA" id="ARBA00048968"/>
    </source>
</evidence>
<evidence type="ECO:0000256" key="2">
    <source>
        <dbReference type="ARBA" id="ARBA00007353"/>
    </source>
</evidence>
<evidence type="ECO:0000256" key="1">
    <source>
        <dbReference type="ARBA" id="ARBA00000553"/>
    </source>
</evidence>
<comment type="catalytic activity">
    <reaction evidence="9">
        <text>S-methyl-5'-thioadenosine + phosphate = 5-(methylsulfanyl)-alpha-D-ribose 1-phosphate + adenine</text>
        <dbReference type="Rhea" id="RHEA:11852"/>
        <dbReference type="ChEBI" id="CHEBI:16708"/>
        <dbReference type="ChEBI" id="CHEBI:17509"/>
        <dbReference type="ChEBI" id="CHEBI:43474"/>
        <dbReference type="ChEBI" id="CHEBI:58533"/>
        <dbReference type="EC" id="2.4.2.28"/>
    </reaction>
    <physiologicalReaction direction="left-to-right" evidence="9">
        <dbReference type="Rhea" id="RHEA:11853"/>
    </physiologicalReaction>
</comment>
<dbReference type="SUPFAM" id="SSF64438">
    <property type="entry name" value="CNF1/YfiH-like putative cysteine hydrolases"/>
    <property type="match status" value="1"/>
</dbReference>
<dbReference type="InterPro" id="IPR003730">
    <property type="entry name" value="Cu_polyphenol_OxRdtase"/>
</dbReference>
<dbReference type="PANTHER" id="PTHR30616:SF2">
    <property type="entry name" value="PURINE NUCLEOSIDE PHOSPHORYLASE LACC1"/>
    <property type="match status" value="1"/>
</dbReference>
<dbReference type="AlphaFoldDB" id="A0A7V2SKT6"/>
<dbReference type="Pfam" id="PF02578">
    <property type="entry name" value="Cu-oxidase_4"/>
    <property type="match status" value="1"/>
</dbReference>
<dbReference type="InterPro" id="IPR011324">
    <property type="entry name" value="Cytotoxic_necrot_fac-like_cat"/>
</dbReference>
<feature type="non-terminal residue" evidence="10">
    <location>
        <position position="141"/>
    </location>
</feature>
<evidence type="ECO:0000256" key="4">
    <source>
        <dbReference type="ARBA" id="ARBA00022723"/>
    </source>
</evidence>
<evidence type="ECO:0000256" key="6">
    <source>
        <dbReference type="ARBA" id="ARBA00022833"/>
    </source>
</evidence>
<evidence type="ECO:0000256" key="9">
    <source>
        <dbReference type="ARBA" id="ARBA00049893"/>
    </source>
</evidence>
<dbReference type="GO" id="GO:0017061">
    <property type="term" value="F:S-methyl-5-thioadenosine phosphorylase activity"/>
    <property type="evidence" value="ECO:0007669"/>
    <property type="project" value="UniProtKB-EC"/>
</dbReference>
<organism evidence="10">
    <name type="scientific">Nitratifractor salsuginis</name>
    <dbReference type="NCBI Taxonomy" id="269261"/>
    <lineage>
        <taxon>Bacteria</taxon>
        <taxon>Pseudomonadati</taxon>
        <taxon>Campylobacterota</taxon>
        <taxon>Epsilonproteobacteria</taxon>
        <taxon>Campylobacterales</taxon>
        <taxon>Sulfurovaceae</taxon>
        <taxon>Nitratifractor</taxon>
    </lineage>
</organism>
<keyword evidence="4" id="KW-0479">Metal-binding</keyword>
<dbReference type="GO" id="GO:0005507">
    <property type="term" value="F:copper ion binding"/>
    <property type="evidence" value="ECO:0007669"/>
    <property type="project" value="TreeGrafter"/>
</dbReference>
<keyword evidence="5" id="KW-0378">Hydrolase</keyword>
<gene>
    <name evidence="10" type="ORF">ENJ74_00700</name>
</gene>
<keyword evidence="3" id="KW-0808">Transferase</keyword>
<protein>
    <submittedName>
        <fullName evidence="10">Laccase domain-containing protein</fullName>
    </submittedName>
</protein>
<accession>A0A7V2SKT6</accession>
<comment type="caution">
    <text evidence="10">The sequence shown here is derived from an EMBL/GenBank/DDBJ whole genome shotgun (WGS) entry which is preliminary data.</text>
</comment>
<dbReference type="InterPro" id="IPR038371">
    <property type="entry name" value="Cu_polyphenol_OxRdtase_sf"/>
</dbReference>
<dbReference type="PANTHER" id="PTHR30616">
    <property type="entry name" value="UNCHARACTERIZED PROTEIN YFIH"/>
    <property type="match status" value="1"/>
</dbReference>
<dbReference type="GO" id="GO:0016787">
    <property type="term" value="F:hydrolase activity"/>
    <property type="evidence" value="ECO:0007669"/>
    <property type="project" value="UniProtKB-KW"/>
</dbReference>
<evidence type="ECO:0000256" key="7">
    <source>
        <dbReference type="ARBA" id="ARBA00047989"/>
    </source>
</evidence>
<reference evidence="10" key="1">
    <citation type="journal article" date="2020" name="mSystems">
        <title>Genome- and Community-Level Interaction Insights into Carbon Utilization and Element Cycling Functions of Hydrothermarchaeota in Hydrothermal Sediment.</title>
        <authorList>
            <person name="Zhou Z."/>
            <person name="Liu Y."/>
            <person name="Xu W."/>
            <person name="Pan J."/>
            <person name="Luo Z.H."/>
            <person name="Li M."/>
        </authorList>
    </citation>
    <scope>NUCLEOTIDE SEQUENCE [LARGE SCALE GENOMIC DNA]</scope>
    <source>
        <strain evidence="10">HyVt-513</strain>
    </source>
</reference>
<comment type="catalytic activity">
    <reaction evidence="1">
        <text>inosine + phosphate = alpha-D-ribose 1-phosphate + hypoxanthine</text>
        <dbReference type="Rhea" id="RHEA:27646"/>
        <dbReference type="ChEBI" id="CHEBI:17368"/>
        <dbReference type="ChEBI" id="CHEBI:17596"/>
        <dbReference type="ChEBI" id="CHEBI:43474"/>
        <dbReference type="ChEBI" id="CHEBI:57720"/>
        <dbReference type="EC" id="2.4.2.1"/>
    </reaction>
    <physiologicalReaction direction="left-to-right" evidence="1">
        <dbReference type="Rhea" id="RHEA:27647"/>
    </physiologicalReaction>
</comment>